<comment type="catalytic activity">
    <reaction evidence="14">
        <text>K(+)(in) = K(+)(out)</text>
        <dbReference type="Rhea" id="RHEA:29463"/>
        <dbReference type="ChEBI" id="CHEBI:29103"/>
    </reaction>
</comment>
<organism evidence="21 22">
    <name type="scientific">Gouania willdenowi</name>
    <name type="common">Blunt-snouted clingfish</name>
    <name type="synonym">Lepadogaster willdenowi</name>
    <dbReference type="NCBI Taxonomy" id="441366"/>
    <lineage>
        <taxon>Eukaryota</taxon>
        <taxon>Metazoa</taxon>
        <taxon>Chordata</taxon>
        <taxon>Craniata</taxon>
        <taxon>Vertebrata</taxon>
        <taxon>Euteleostomi</taxon>
        <taxon>Actinopterygii</taxon>
        <taxon>Neopterygii</taxon>
        <taxon>Teleostei</taxon>
        <taxon>Neoteleostei</taxon>
        <taxon>Acanthomorphata</taxon>
        <taxon>Ovalentaria</taxon>
        <taxon>Blenniimorphae</taxon>
        <taxon>Blenniiformes</taxon>
        <taxon>Gobiesocoidei</taxon>
        <taxon>Gobiesocidae</taxon>
        <taxon>Gobiesocinae</taxon>
        <taxon>Gouania</taxon>
    </lineage>
</organism>
<dbReference type="PROSITE" id="PS00236">
    <property type="entry name" value="NEUROTR_ION_CHANNEL"/>
    <property type="match status" value="1"/>
</dbReference>
<accession>A0A8C5E9B9</accession>
<keyword evidence="5 18" id="KW-1133">Transmembrane helix</keyword>
<name>A0A8C5E9B9_GOUWI</name>
<evidence type="ECO:0000256" key="10">
    <source>
        <dbReference type="ARBA" id="ARBA00023257"/>
    </source>
</evidence>
<evidence type="ECO:0000313" key="21">
    <source>
        <dbReference type="Ensembl" id="ENSGWIP00000018135.1"/>
    </source>
</evidence>
<feature type="transmembrane region" description="Helical" evidence="18">
    <location>
        <begin position="173"/>
        <end position="196"/>
    </location>
</feature>
<keyword evidence="3 18" id="KW-0812">Transmembrane</keyword>
<evidence type="ECO:0000256" key="13">
    <source>
        <dbReference type="ARBA" id="ARBA00034104"/>
    </source>
</evidence>
<evidence type="ECO:0000256" key="18">
    <source>
        <dbReference type="SAM" id="Phobius"/>
    </source>
</evidence>
<feature type="domain" description="Neurotransmitter-gated ion-channel transmembrane" evidence="20">
    <location>
        <begin position="180"/>
        <end position="286"/>
    </location>
</feature>
<feature type="domain" description="Neurotransmitter-gated ion-channel ligand-binding" evidence="19">
    <location>
        <begin position="63"/>
        <end position="159"/>
    </location>
</feature>
<dbReference type="Proteomes" id="UP000694680">
    <property type="component" value="Chromosome 4"/>
</dbReference>
<dbReference type="AlphaFoldDB" id="A0A8C5E9B9"/>
<evidence type="ECO:0000259" key="19">
    <source>
        <dbReference type="Pfam" id="PF02931"/>
    </source>
</evidence>
<dbReference type="InterPro" id="IPR038050">
    <property type="entry name" value="Neuro_actylchol_rec"/>
</dbReference>
<proteinExistence type="predicted"/>
<dbReference type="GO" id="GO:0005230">
    <property type="term" value="F:extracellular ligand-gated monoatomic ion channel activity"/>
    <property type="evidence" value="ECO:0007669"/>
    <property type="project" value="InterPro"/>
</dbReference>
<dbReference type="Ensembl" id="ENSGWIT00000020007.1">
    <property type="protein sequence ID" value="ENSGWIP00000018135.1"/>
    <property type="gene ID" value="ENSGWIG00000010071.1"/>
</dbReference>
<evidence type="ECO:0000256" key="12">
    <source>
        <dbReference type="ARBA" id="ARBA00023303"/>
    </source>
</evidence>
<sequence>MPLCQHASPAWILHIVTMCWTVSEYSLFYSVIAFFCLLQQNNFNDSFIVRAVCLLEYFVFVCVFKKWNIQGLSWDEKECGTSKVSISREKLWIPDISISEFMEEDKSPKTFYVHLNNHGQVTDDKPVRVDSFCKLDIYTFPFDIQNCTMTFGPYLHTGKSQFIIPFILRRRPILYVVNLLLPSCFLITLDLFSFLLPPATTDRSAFKMTLILGYTVFLLIMNDLLPVTGHGTPLLNVFFSISLALMVASLLETIFITNIQFRSDNYVPVPHWLSVLVLRYLAAIVLLYPELNPSIISSKDLHSVCSNIQSEQINPDASMEELRKLSKGVAVIRQHLDRHFEGTRTSREWQMIGIIIDRLLFGLYIIFITISFLIVVIIWVTNNIK</sequence>
<comment type="catalytic activity">
    <reaction evidence="15">
        <text>Na(+)(in) = Na(+)(out)</text>
        <dbReference type="Rhea" id="RHEA:34963"/>
        <dbReference type="ChEBI" id="CHEBI:29101"/>
    </reaction>
</comment>
<dbReference type="InterPro" id="IPR018000">
    <property type="entry name" value="Neurotransmitter_ion_chnl_CS"/>
</dbReference>
<dbReference type="GO" id="GO:0045211">
    <property type="term" value="C:postsynaptic membrane"/>
    <property type="evidence" value="ECO:0007669"/>
    <property type="project" value="UniProtKB-SubCell"/>
</dbReference>
<comment type="catalytic activity">
    <reaction evidence="16">
        <text>Ca(2+)(in) = Ca(2+)(out)</text>
        <dbReference type="Rhea" id="RHEA:29671"/>
        <dbReference type="ChEBI" id="CHEBI:29108"/>
    </reaction>
</comment>
<dbReference type="GO" id="GO:0004888">
    <property type="term" value="F:transmembrane signaling receptor activity"/>
    <property type="evidence" value="ECO:0007669"/>
    <property type="project" value="InterPro"/>
</dbReference>
<protein>
    <submittedName>
        <fullName evidence="21">5-hydroxytryptamine receptor 3C-like</fullName>
    </submittedName>
</protein>
<feature type="transmembrane region" description="Helical" evidence="18">
    <location>
        <begin position="47"/>
        <end position="64"/>
    </location>
</feature>
<keyword evidence="10" id="KW-0628">Postsynaptic cell membrane</keyword>
<keyword evidence="7" id="KW-0406">Ion transport</keyword>
<dbReference type="Gene3D" id="2.70.170.10">
    <property type="entry name" value="Neurotransmitter-gated ion-channel ligand-binding domain"/>
    <property type="match status" value="1"/>
</dbReference>
<evidence type="ECO:0000259" key="20">
    <source>
        <dbReference type="Pfam" id="PF02932"/>
    </source>
</evidence>
<dbReference type="SUPFAM" id="SSF90112">
    <property type="entry name" value="Neurotransmitter-gated ion-channel transmembrane pore"/>
    <property type="match status" value="1"/>
</dbReference>
<evidence type="ECO:0000256" key="4">
    <source>
        <dbReference type="ARBA" id="ARBA00022729"/>
    </source>
</evidence>
<evidence type="ECO:0000256" key="16">
    <source>
        <dbReference type="ARBA" id="ARBA00036634"/>
    </source>
</evidence>
<evidence type="ECO:0000256" key="7">
    <source>
        <dbReference type="ARBA" id="ARBA00023065"/>
    </source>
</evidence>
<evidence type="ECO:0000256" key="8">
    <source>
        <dbReference type="ARBA" id="ARBA00023136"/>
    </source>
</evidence>
<dbReference type="Pfam" id="PF02931">
    <property type="entry name" value="Neur_chan_LBD"/>
    <property type="match status" value="1"/>
</dbReference>
<reference evidence="21" key="1">
    <citation type="submission" date="2020-06" db="EMBL/GenBank/DDBJ databases">
        <authorList>
            <consortium name="Wellcome Sanger Institute Data Sharing"/>
        </authorList>
    </citation>
    <scope>NUCLEOTIDE SEQUENCE [LARGE SCALE GENOMIC DNA]</scope>
</reference>
<evidence type="ECO:0000256" key="15">
    <source>
        <dbReference type="ARBA" id="ARBA00036239"/>
    </source>
</evidence>
<evidence type="ECO:0000256" key="3">
    <source>
        <dbReference type="ARBA" id="ARBA00022692"/>
    </source>
</evidence>
<evidence type="ECO:0000256" key="1">
    <source>
        <dbReference type="ARBA" id="ARBA00022448"/>
    </source>
</evidence>
<keyword evidence="6" id="KW-0770">Synapse</keyword>
<feature type="transmembrane region" description="Helical" evidence="18">
    <location>
        <begin position="12"/>
        <end position="35"/>
    </location>
</feature>
<dbReference type="InterPro" id="IPR006201">
    <property type="entry name" value="Neur_channel"/>
</dbReference>
<gene>
    <name evidence="21" type="primary">LOC114462540</name>
</gene>
<dbReference type="Gene3D" id="1.20.58.390">
    <property type="entry name" value="Neurotransmitter-gated ion-channel transmembrane domain"/>
    <property type="match status" value="2"/>
</dbReference>
<feature type="transmembrane region" description="Helical" evidence="18">
    <location>
        <begin position="237"/>
        <end position="257"/>
    </location>
</feature>
<reference evidence="21" key="3">
    <citation type="submission" date="2025-09" db="UniProtKB">
        <authorList>
            <consortium name="Ensembl"/>
        </authorList>
    </citation>
    <scope>IDENTIFICATION</scope>
</reference>
<dbReference type="InterPro" id="IPR006029">
    <property type="entry name" value="Neurotrans-gated_channel_TM"/>
</dbReference>
<keyword evidence="22" id="KW-1185">Reference proteome</keyword>
<evidence type="ECO:0000256" key="2">
    <source>
        <dbReference type="ARBA" id="ARBA00022475"/>
    </source>
</evidence>
<keyword evidence="8 18" id="KW-0472">Membrane</keyword>
<feature type="transmembrane region" description="Helical" evidence="18">
    <location>
        <begin position="269"/>
        <end position="289"/>
    </location>
</feature>
<keyword evidence="9" id="KW-0675">Receptor</keyword>
<evidence type="ECO:0000256" key="17">
    <source>
        <dbReference type="ARBA" id="ARBA00037540"/>
    </source>
</evidence>
<evidence type="ECO:0000313" key="22">
    <source>
        <dbReference type="Proteomes" id="UP000694680"/>
    </source>
</evidence>
<dbReference type="InterPro" id="IPR006202">
    <property type="entry name" value="Neur_chan_lig-bd"/>
</dbReference>
<feature type="transmembrane region" description="Helical" evidence="18">
    <location>
        <begin position="208"/>
        <end position="225"/>
    </location>
</feature>
<evidence type="ECO:0000256" key="11">
    <source>
        <dbReference type="ARBA" id="ARBA00023286"/>
    </source>
</evidence>
<evidence type="ECO:0000256" key="6">
    <source>
        <dbReference type="ARBA" id="ARBA00023018"/>
    </source>
</evidence>
<dbReference type="PANTHER" id="PTHR18945">
    <property type="entry name" value="NEUROTRANSMITTER GATED ION CHANNEL"/>
    <property type="match status" value="1"/>
</dbReference>
<evidence type="ECO:0000256" key="9">
    <source>
        <dbReference type="ARBA" id="ARBA00023170"/>
    </source>
</evidence>
<dbReference type="InterPro" id="IPR036719">
    <property type="entry name" value="Neuro-gated_channel_TM_sf"/>
</dbReference>
<keyword evidence="12" id="KW-0407">Ion channel</keyword>
<keyword evidence="2" id="KW-1003">Cell membrane</keyword>
<keyword evidence="11" id="KW-1071">Ligand-gated ion channel</keyword>
<dbReference type="SUPFAM" id="SSF63712">
    <property type="entry name" value="Nicotinic receptor ligand binding domain-like"/>
    <property type="match status" value="1"/>
</dbReference>
<reference evidence="21" key="2">
    <citation type="submission" date="2025-08" db="UniProtKB">
        <authorList>
            <consortium name="Ensembl"/>
        </authorList>
    </citation>
    <scope>IDENTIFICATION</scope>
</reference>
<dbReference type="InterPro" id="IPR049944">
    <property type="entry name" value="LGIC_TM_5-HT3"/>
</dbReference>
<evidence type="ECO:0000256" key="5">
    <source>
        <dbReference type="ARBA" id="ARBA00022989"/>
    </source>
</evidence>
<comment type="function">
    <text evidence="17">Forms serotonin (5-hydroxytryptamine/5-HT3)-activated cation-selective channel complexes, which when activated cause fast, depolarizing responses in neurons.</text>
</comment>
<dbReference type="CDD" id="cd19063">
    <property type="entry name" value="LGIC_TM_5-HT3"/>
    <property type="match status" value="1"/>
</dbReference>
<keyword evidence="1" id="KW-0813">Transport</keyword>
<feature type="transmembrane region" description="Helical" evidence="18">
    <location>
        <begin position="359"/>
        <end position="380"/>
    </location>
</feature>
<evidence type="ECO:0000256" key="14">
    <source>
        <dbReference type="ARBA" id="ARBA00034430"/>
    </source>
</evidence>
<dbReference type="Pfam" id="PF02932">
    <property type="entry name" value="Neur_chan_memb"/>
    <property type="match status" value="1"/>
</dbReference>
<keyword evidence="4" id="KW-0732">Signal</keyword>
<dbReference type="InterPro" id="IPR036734">
    <property type="entry name" value="Neur_chan_lig-bd_sf"/>
</dbReference>
<comment type="subcellular location">
    <subcellularLocation>
        <location evidence="13">Postsynaptic cell membrane</location>
        <topology evidence="13">Multi-pass membrane protein</topology>
    </subcellularLocation>
</comment>